<dbReference type="RefSeq" id="WP_241550582.1">
    <property type="nucleotide sequence ID" value="NZ_JANCNS010000001.1"/>
</dbReference>
<keyword evidence="1" id="KW-0732">Signal</keyword>
<accession>A0A9X2I0U6</accession>
<proteinExistence type="predicted"/>
<gene>
    <name evidence="2" type="ORF">MKO06_01555</name>
</gene>
<protein>
    <submittedName>
        <fullName evidence="2">DUF2141 domain-containing protein</fullName>
    </submittedName>
</protein>
<dbReference type="InterPro" id="IPR018673">
    <property type="entry name" value="DUF2141"/>
</dbReference>
<name>A0A9X2I0U6_9FLAO</name>
<evidence type="ECO:0000256" key="1">
    <source>
        <dbReference type="SAM" id="SignalP"/>
    </source>
</evidence>
<dbReference type="EMBL" id="JANCNS010000001">
    <property type="protein sequence ID" value="MCP9198575.1"/>
    <property type="molecule type" value="Genomic_DNA"/>
</dbReference>
<dbReference type="AlphaFoldDB" id="A0A9X2I0U6"/>
<feature type="signal peptide" evidence="1">
    <location>
        <begin position="1"/>
        <end position="23"/>
    </location>
</feature>
<sequence length="141" mass="15829">MNNKLYPPVITAFIFMFSLTASAQKFEIKITNIKPGKGEVKVALSNNEKDWLEKPAHALSFESDSETKTISFEVPYGTYAISIYQDINGNNELDTNFMGIPKEPIAFGNNYKPFGKPDFKSAAVDFKSGYQIPELKLYSIL</sequence>
<evidence type="ECO:0000313" key="3">
    <source>
        <dbReference type="Proteomes" id="UP001155280"/>
    </source>
</evidence>
<feature type="chain" id="PRO_5040904863" evidence="1">
    <location>
        <begin position="24"/>
        <end position="141"/>
    </location>
</feature>
<reference evidence="2" key="1">
    <citation type="submission" date="2022-07" db="EMBL/GenBank/DDBJ databases">
        <title>Gramela sediminis sp. nov., isolated from deep-sea sediment of the Indian Ocean.</title>
        <authorList>
            <person name="Shi H."/>
        </authorList>
    </citation>
    <scope>NUCLEOTIDE SEQUENCE</scope>
    <source>
        <strain evidence="2">GC03-9</strain>
    </source>
</reference>
<dbReference type="Pfam" id="PF09912">
    <property type="entry name" value="DUF2141"/>
    <property type="match status" value="1"/>
</dbReference>
<dbReference type="Proteomes" id="UP001155280">
    <property type="component" value="Unassembled WGS sequence"/>
</dbReference>
<organism evidence="2 3">
    <name type="scientific">Christiangramia oceanisediminis</name>
    <dbReference type="NCBI Taxonomy" id="2920386"/>
    <lineage>
        <taxon>Bacteria</taxon>
        <taxon>Pseudomonadati</taxon>
        <taxon>Bacteroidota</taxon>
        <taxon>Flavobacteriia</taxon>
        <taxon>Flavobacteriales</taxon>
        <taxon>Flavobacteriaceae</taxon>
        <taxon>Christiangramia</taxon>
    </lineage>
</organism>
<keyword evidence="3" id="KW-1185">Reference proteome</keyword>
<evidence type="ECO:0000313" key="2">
    <source>
        <dbReference type="EMBL" id="MCP9198575.1"/>
    </source>
</evidence>
<comment type="caution">
    <text evidence="2">The sequence shown here is derived from an EMBL/GenBank/DDBJ whole genome shotgun (WGS) entry which is preliminary data.</text>
</comment>